<feature type="transmembrane region" description="Helical" evidence="7">
    <location>
        <begin position="307"/>
        <end position="331"/>
    </location>
</feature>
<dbReference type="Ensembl" id="ENSGMOT00000017319.2">
    <property type="protein sequence ID" value="ENSGMOP00000016898.2"/>
    <property type="gene ID" value="ENSGMOG00000015748.2"/>
</dbReference>
<feature type="transmembrane region" description="Helical" evidence="7">
    <location>
        <begin position="727"/>
        <end position="748"/>
    </location>
</feature>
<evidence type="ECO:0000313" key="10">
    <source>
        <dbReference type="Proteomes" id="UP000694546"/>
    </source>
</evidence>
<evidence type="ECO:0000256" key="1">
    <source>
        <dbReference type="ARBA" id="ARBA00004141"/>
    </source>
</evidence>
<dbReference type="SUPFAM" id="SSF82866">
    <property type="entry name" value="Multidrug efflux transporter AcrB transmembrane domain"/>
    <property type="match status" value="2"/>
</dbReference>
<evidence type="ECO:0000256" key="5">
    <source>
        <dbReference type="ARBA" id="ARBA00023136"/>
    </source>
</evidence>
<feature type="transmembrane region" description="Helical" evidence="7">
    <location>
        <begin position="283"/>
        <end position="300"/>
    </location>
</feature>
<accession>A0A8C4ZKE1</accession>
<feature type="transmembrane region" description="Helical" evidence="7">
    <location>
        <begin position="412"/>
        <end position="435"/>
    </location>
</feature>
<keyword evidence="6" id="KW-0325">Glycoprotein</keyword>
<dbReference type="GO" id="GO:0016020">
    <property type="term" value="C:membrane"/>
    <property type="evidence" value="ECO:0007669"/>
    <property type="project" value="UniProtKB-SubCell"/>
</dbReference>
<dbReference type="AlphaFoldDB" id="A0A8C4ZKE1"/>
<feature type="transmembrane region" description="Helical" evidence="7">
    <location>
        <begin position="381"/>
        <end position="400"/>
    </location>
</feature>
<evidence type="ECO:0000256" key="4">
    <source>
        <dbReference type="ARBA" id="ARBA00022989"/>
    </source>
</evidence>
<feature type="transmembrane region" description="Helical" evidence="7">
    <location>
        <begin position="828"/>
        <end position="853"/>
    </location>
</feature>
<keyword evidence="4 7" id="KW-1133">Transmembrane helix</keyword>
<evidence type="ECO:0000313" key="9">
    <source>
        <dbReference type="Ensembl" id="ENSGMOP00000016898.2"/>
    </source>
</evidence>
<evidence type="ECO:0000256" key="6">
    <source>
        <dbReference type="ARBA" id="ARBA00023180"/>
    </source>
</evidence>
<dbReference type="PROSITE" id="PS50156">
    <property type="entry name" value="SSD"/>
    <property type="match status" value="2"/>
</dbReference>
<feature type="domain" description="SSD" evidence="8">
    <location>
        <begin position="731"/>
        <end position="850"/>
    </location>
</feature>
<protein>
    <recommendedName>
        <fullName evidence="8">SSD domain-containing protein</fullName>
    </recommendedName>
</protein>
<organism evidence="9 10">
    <name type="scientific">Gadus morhua</name>
    <name type="common">Atlantic cod</name>
    <dbReference type="NCBI Taxonomy" id="8049"/>
    <lineage>
        <taxon>Eukaryota</taxon>
        <taxon>Metazoa</taxon>
        <taxon>Chordata</taxon>
        <taxon>Craniata</taxon>
        <taxon>Vertebrata</taxon>
        <taxon>Euteleostomi</taxon>
        <taxon>Actinopterygii</taxon>
        <taxon>Neopterygii</taxon>
        <taxon>Teleostei</taxon>
        <taxon>Neoteleostei</taxon>
        <taxon>Acanthomorphata</taxon>
        <taxon>Zeiogadaria</taxon>
        <taxon>Gadariae</taxon>
        <taxon>Gadiformes</taxon>
        <taxon>Gadoidei</taxon>
        <taxon>Gadidae</taxon>
        <taxon>Gadus</taxon>
    </lineage>
</organism>
<keyword evidence="5 7" id="KW-0472">Membrane</keyword>
<keyword evidence="3 7" id="KW-0812">Transmembrane</keyword>
<keyword evidence="10" id="KW-1185">Reference proteome</keyword>
<dbReference type="Proteomes" id="UP000694546">
    <property type="component" value="Chromosome 23"/>
</dbReference>
<name>A0A8C4ZKE1_GADMO</name>
<evidence type="ECO:0000256" key="7">
    <source>
        <dbReference type="SAM" id="Phobius"/>
    </source>
</evidence>
<evidence type="ECO:0000256" key="3">
    <source>
        <dbReference type="ARBA" id="ARBA00022692"/>
    </source>
</evidence>
<dbReference type="PANTHER" id="PTHR10796:SF60">
    <property type="entry name" value="PATCHED DOMAIN-CONTAINING PROTEIN 3"/>
    <property type="match status" value="1"/>
</dbReference>
<feature type="transmembrane region" description="Helical" evidence="7">
    <location>
        <begin position="343"/>
        <end position="361"/>
    </location>
</feature>
<dbReference type="InterPro" id="IPR000731">
    <property type="entry name" value="SSD"/>
</dbReference>
<dbReference type="InterPro" id="IPR051697">
    <property type="entry name" value="Patched_domain-protein"/>
</dbReference>
<sequence>MLSRDYFRSSCQLQDTAGFTATHRMGCRRTDCVERPLSRLFEKLGGLVGSYPIGFFIVPLVVSFILGGGFYFIEKRTDNDIELQFTPRDGPSKKARAVVQEYFPRQKSEFSSQRLVSEGHYATIIAVAKGKSNIMTKEAFEDIIKLDHKVKSVSVVENKWTFVTLCVKVNGGCVPNDLLEIIEHDASKISHMDIFYPVHNSSAPSKHTFLGSTIGGVRRKENGLIDFAKAVKFVYFLENKEGAFNTFNLFSNHLQICICSYFINDSKQEEIDKLTADGIPLFSITYALAITFSVVSCLRLDNVRNKVWVALIGVLSAGLAVLSSFGLLLYAGVPFVMTVANSPFLILGIGVDDMFIMVSNWQNTNVKDSVPKRMAHTYKEAAMSITITTLTDVLGFYIGLMSDFPSIQYFCLYTSTAIIFCYVYNITFFGAFMALNGRREERNGHWLTYMKLPTEAPAKSSSWNTLCCVGGDYDKETGAEKIQPVNNFFKNYYGPLLTKPWAKAAVILIYAGYLAGSIYGCFHVEQGIDLKDLAADDSYVISYYERDRKYFSGFGPNVMLVVREPFPYWDTTKRSELRKCTNDFRELDFVSKRLYTSWLDAYEHFGEKMNLNLNNKKSFMANLPKFFVAVPEFKQDVNITRGTIPASRFFIQTVHISNSSMEIKMMNGLEEKMKTCGAAPLIMFHPAFIYYDQYAVIVPSTVLNIGVTTAVMLVISLLLIPNPLCSIWVTVSIGSVIVGVTGFMALWGVKLDTVSMIILVVCIGFTVDFSAHISYCFVSSKKPSANGRMVDALFMLGYPIMQGALSTILGVVVLAASKNHIFRTFFKIMTLVMVFGLLHGITFLPVFLTLFSCCSSEKDEEKQEVKDSVAAHNVMHDSNRPDDLQYAYDNKDFEQCHRNIMIWKENLKVHKQQLNVYVIGSGQHKHPCLEYDPDCP</sequence>
<reference evidence="9" key="2">
    <citation type="submission" date="2025-09" db="UniProtKB">
        <authorList>
            <consortium name="Ensembl"/>
        </authorList>
    </citation>
    <scope>IDENTIFICATION</scope>
</reference>
<comment type="similarity">
    <text evidence="2">Belongs to the patched family.</text>
</comment>
<feature type="transmembrane region" description="Helical" evidence="7">
    <location>
        <begin position="790"/>
        <end position="816"/>
    </location>
</feature>
<dbReference type="Gene3D" id="1.20.1640.10">
    <property type="entry name" value="Multidrug efflux transporter AcrB transmembrane domain"/>
    <property type="match status" value="2"/>
</dbReference>
<dbReference type="Pfam" id="PF02460">
    <property type="entry name" value="Patched"/>
    <property type="match status" value="1"/>
</dbReference>
<dbReference type="InterPro" id="IPR003392">
    <property type="entry name" value="PTHD_SSD"/>
</dbReference>
<feature type="transmembrane region" description="Helical" evidence="7">
    <location>
        <begin position="53"/>
        <end position="73"/>
    </location>
</feature>
<feature type="domain" description="SSD" evidence="8">
    <location>
        <begin position="278"/>
        <end position="435"/>
    </location>
</feature>
<evidence type="ECO:0000256" key="2">
    <source>
        <dbReference type="ARBA" id="ARBA00005585"/>
    </source>
</evidence>
<evidence type="ECO:0000259" key="8">
    <source>
        <dbReference type="PROSITE" id="PS50156"/>
    </source>
</evidence>
<feature type="transmembrane region" description="Helical" evidence="7">
    <location>
        <begin position="697"/>
        <end position="720"/>
    </location>
</feature>
<feature type="transmembrane region" description="Helical" evidence="7">
    <location>
        <begin position="754"/>
        <end position="778"/>
    </location>
</feature>
<reference evidence="9" key="1">
    <citation type="submission" date="2025-08" db="UniProtKB">
        <authorList>
            <consortium name="Ensembl"/>
        </authorList>
    </citation>
    <scope>IDENTIFICATION</scope>
</reference>
<comment type="subcellular location">
    <subcellularLocation>
        <location evidence="1">Membrane</location>
        <topology evidence="1">Multi-pass membrane protein</topology>
    </subcellularLocation>
</comment>
<dbReference type="PANTHER" id="PTHR10796">
    <property type="entry name" value="PATCHED-RELATED"/>
    <property type="match status" value="1"/>
</dbReference>
<dbReference type="GeneTree" id="ENSGT00940000158727"/>
<feature type="transmembrane region" description="Helical" evidence="7">
    <location>
        <begin position="242"/>
        <end position="263"/>
    </location>
</feature>
<proteinExistence type="inferred from homology"/>
<dbReference type="OMA" id="EMYNICC"/>